<dbReference type="InterPro" id="IPR001388">
    <property type="entry name" value="Synaptobrevin-like"/>
</dbReference>
<evidence type="ECO:0000256" key="8">
    <source>
        <dbReference type="ARBA" id="ARBA00046280"/>
    </source>
</evidence>
<evidence type="ECO:0000259" key="12">
    <source>
        <dbReference type="PROSITE" id="PS50892"/>
    </source>
</evidence>
<dbReference type="PROSITE" id="PS50892">
    <property type="entry name" value="V_SNARE"/>
    <property type="match status" value="1"/>
</dbReference>
<evidence type="ECO:0000313" key="15">
    <source>
        <dbReference type="Proteomes" id="UP000006727"/>
    </source>
</evidence>
<evidence type="ECO:0000256" key="7">
    <source>
        <dbReference type="ARBA" id="ARBA00037493"/>
    </source>
</evidence>
<dbReference type="InterPro" id="IPR011012">
    <property type="entry name" value="Longin-like_dom_sf"/>
</dbReference>
<dbReference type="Pfam" id="PF00957">
    <property type="entry name" value="Synaptobrevin"/>
    <property type="match status" value="1"/>
</dbReference>
<dbReference type="eggNOG" id="KOG0859">
    <property type="taxonomic scope" value="Eukaryota"/>
</dbReference>
<accession>A9TGQ9</accession>
<dbReference type="GO" id="GO:0015031">
    <property type="term" value="P:protein transport"/>
    <property type="evidence" value="ECO:0007669"/>
    <property type="project" value="UniProtKB-KW"/>
</dbReference>
<gene>
    <name evidence="14" type="primary">LOC112295505</name>
    <name evidence="13" type="ORF">PHYPA_002081</name>
</gene>
<dbReference type="PANTHER" id="PTHR21136">
    <property type="entry name" value="SNARE PROTEINS"/>
    <property type="match status" value="1"/>
</dbReference>
<dbReference type="PANTHER" id="PTHR21136:SF168">
    <property type="entry name" value="VESICLE-ASSOCIATED MEMBRANE PROTEIN 9"/>
    <property type="match status" value="1"/>
</dbReference>
<evidence type="ECO:0000256" key="4">
    <source>
        <dbReference type="ARBA" id="ARBA00022927"/>
    </source>
</evidence>
<reference evidence="14" key="3">
    <citation type="submission" date="2020-12" db="UniProtKB">
        <authorList>
            <consortium name="EnsemblPlants"/>
        </authorList>
    </citation>
    <scope>IDENTIFICATION</scope>
</reference>
<dbReference type="STRING" id="3218.A9TGQ9"/>
<evidence type="ECO:0000256" key="9">
    <source>
        <dbReference type="PROSITE-ProRule" id="PRU00290"/>
    </source>
</evidence>
<dbReference type="SUPFAM" id="SSF64356">
    <property type="entry name" value="SNARE-like"/>
    <property type="match status" value="1"/>
</dbReference>
<evidence type="ECO:0000256" key="10">
    <source>
        <dbReference type="SAM" id="Phobius"/>
    </source>
</evidence>
<protein>
    <submittedName>
        <fullName evidence="13 14">Uncharacterized protein</fullName>
    </submittedName>
</protein>
<proteinExistence type="inferred from homology"/>
<dbReference type="OMA" id="EDGYSEC"/>
<dbReference type="Gene3D" id="3.30.450.50">
    <property type="entry name" value="Longin domain"/>
    <property type="match status" value="1"/>
</dbReference>
<dbReference type="HOGENOM" id="CLU_064620_1_0_1"/>
<keyword evidence="3 10" id="KW-0812">Transmembrane</keyword>
<feature type="domain" description="Longin" evidence="11">
    <location>
        <begin position="9"/>
        <end position="113"/>
    </location>
</feature>
<evidence type="ECO:0000256" key="6">
    <source>
        <dbReference type="ARBA" id="ARBA00023136"/>
    </source>
</evidence>
<dbReference type="PROSITE" id="PS50859">
    <property type="entry name" value="LONGIN"/>
    <property type="match status" value="1"/>
</dbReference>
<dbReference type="OrthoDB" id="248747at2759"/>
<dbReference type="Gramene" id="Pp3c2_2310V3.1">
    <property type="protein sequence ID" value="PAC:32936730.CDS.1"/>
    <property type="gene ID" value="Pp3c2_2310"/>
</dbReference>
<feature type="transmembrane region" description="Helical" evidence="10">
    <location>
        <begin position="193"/>
        <end position="212"/>
    </location>
</feature>
<evidence type="ECO:0000256" key="5">
    <source>
        <dbReference type="ARBA" id="ARBA00022989"/>
    </source>
</evidence>
<evidence type="ECO:0000256" key="2">
    <source>
        <dbReference type="ARBA" id="ARBA00022448"/>
    </source>
</evidence>
<dbReference type="CDD" id="cd15843">
    <property type="entry name" value="R-SNARE"/>
    <property type="match status" value="1"/>
</dbReference>
<reference evidence="13 15" key="1">
    <citation type="journal article" date="2008" name="Science">
        <title>The Physcomitrella genome reveals evolutionary insights into the conquest of land by plants.</title>
        <authorList>
            <person name="Rensing S."/>
            <person name="Lang D."/>
            <person name="Zimmer A."/>
            <person name="Terry A."/>
            <person name="Salamov A."/>
            <person name="Shapiro H."/>
            <person name="Nishiyama T."/>
            <person name="Perroud P.-F."/>
            <person name="Lindquist E."/>
            <person name="Kamisugi Y."/>
            <person name="Tanahashi T."/>
            <person name="Sakakibara K."/>
            <person name="Fujita T."/>
            <person name="Oishi K."/>
            <person name="Shin-I T."/>
            <person name="Kuroki Y."/>
            <person name="Toyoda A."/>
            <person name="Suzuki Y."/>
            <person name="Hashimoto A."/>
            <person name="Yamaguchi K."/>
            <person name="Sugano A."/>
            <person name="Kohara Y."/>
            <person name="Fujiyama A."/>
            <person name="Anterola A."/>
            <person name="Aoki S."/>
            <person name="Ashton N."/>
            <person name="Barbazuk W.B."/>
            <person name="Barker E."/>
            <person name="Bennetzen J."/>
            <person name="Bezanilla M."/>
            <person name="Blankenship R."/>
            <person name="Cho S.H."/>
            <person name="Dutcher S."/>
            <person name="Estelle M."/>
            <person name="Fawcett J.A."/>
            <person name="Gundlach H."/>
            <person name="Hanada K."/>
            <person name="Heyl A."/>
            <person name="Hicks K.A."/>
            <person name="Hugh J."/>
            <person name="Lohr M."/>
            <person name="Mayer K."/>
            <person name="Melkozernov A."/>
            <person name="Murata T."/>
            <person name="Nelson D."/>
            <person name="Pils B."/>
            <person name="Prigge M."/>
            <person name="Reiss B."/>
            <person name="Renner T."/>
            <person name="Rombauts S."/>
            <person name="Rushton P."/>
            <person name="Sanderfoot A."/>
            <person name="Schween G."/>
            <person name="Shiu S.-H."/>
            <person name="Stueber K."/>
            <person name="Theodoulou F.L."/>
            <person name="Tu H."/>
            <person name="Van de Peer Y."/>
            <person name="Verrier P.J."/>
            <person name="Waters E."/>
            <person name="Wood A."/>
            <person name="Yang L."/>
            <person name="Cove D."/>
            <person name="Cuming A."/>
            <person name="Hasebe M."/>
            <person name="Lucas S."/>
            <person name="Mishler D.B."/>
            <person name="Reski R."/>
            <person name="Grigoriev I."/>
            <person name="Quatrano R.S."/>
            <person name="Boore J.L."/>
        </authorList>
    </citation>
    <scope>NUCLEOTIDE SEQUENCE [LARGE SCALE GENOMIC DNA]</scope>
    <source>
        <strain evidence="14 15">cv. Gransden 2004</strain>
    </source>
</reference>
<comment type="function">
    <text evidence="7">Involved in the targeting and/or fusion of transport vesicles to their target membrane.</text>
</comment>
<evidence type="ECO:0000256" key="1">
    <source>
        <dbReference type="ARBA" id="ARBA00008025"/>
    </source>
</evidence>
<organism evidence="13">
    <name type="scientific">Physcomitrium patens</name>
    <name type="common">Spreading-leaved earth moss</name>
    <name type="synonym">Physcomitrella patens</name>
    <dbReference type="NCBI Taxonomy" id="3218"/>
    <lineage>
        <taxon>Eukaryota</taxon>
        <taxon>Viridiplantae</taxon>
        <taxon>Streptophyta</taxon>
        <taxon>Embryophyta</taxon>
        <taxon>Bryophyta</taxon>
        <taxon>Bryophytina</taxon>
        <taxon>Bryopsida</taxon>
        <taxon>Funariidae</taxon>
        <taxon>Funariales</taxon>
        <taxon>Funariaceae</taxon>
        <taxon>Physcomitrium</taxon>
    </lineage>
</organism>
<dbReference type="RefSeq" id="XP_024402984.1">
    <property type="nucleotide sequence ID" value="XM_024547216.2"/>
</dbReference>
<dbReference type="CDD" id="cd14824">
    <property type="entry name" value="Longin"/>
    <property type="match status" value="1"/>
</dbReference>
<keyword evidence="2" id="KW-0813">Transport</keyword>
<keyword evidence="5 10" id="KW-1133">Transmembrane helix</keyword>
<name>A9TGQ9_PHYPA</name>
<dbReference type="EnsemblPlants" id="Pp3c2_2310V3.2">
    <property type="protein sequence ID" value="PAC:32936731.CDS.1"/>
    <property type="gene ID" value="Pp3c2_2310"/>
</dbReference>
<dbReference type="InterPro" id="IPR010908">
    <property type="entry name" value="Longin_dom"/>
</dbReference>
<dbReference type="SMART" id="SM01270">
    <property type="entry name" value="Longin"/>
    <property type="match status" value="1"/>
</dbReference>
<evidence type="ECO:0000313" key="13">
    <source>
        <dbReference type="EMBL" id="PNR59290.1"/>
    </source>
</evidence>
<dbReference type="InterPro" id="IPR051097">
    <property type="entry name" value="Synaptobrevin-like_transport"/>
</dbReference>
<dbReference type="GO" id="GO:0012505">
    <property type="term" value="C:endomembrane system"/>
    <property type="evidence" value="ECO:0007669"/>
    <property type="project" value="UniProtKB-SubCell"/>
</dbReference>
<evidence type="ECO:0000313" key="14">
    <source>
        <dbReference type="EnsemblPlants" id="PAC:32936730.CDS.1"/>
    </source>
</evidence>
<keyword evidence="6 10" id="KW-0472">Membrane</keyword>
<dbReference type="InterPro" id="IPR042855">
    <property type="entry name" value="V_SNARE_CC"/>
</dbReference>
<dbReference type="FunFam" id="1.20.5.110:FF:000004">
    <property type="entry name" value="Vesicle-associated membrane protein 7"/>
    <property type="match status" value="1"/>
</dbReference>
<dbReference type="EMBL" id="ABEU02000002">
    <property type="protein sequence ID" value="PNR59290.1"/>
    <property type="molecule type" value="Genomic_DNA"/>
</dbReference>
<dbReference type="SUPFAM" id="SSF58038">
    <property type="entry name" value="SNARE fusion complex"/>
    <property type="match status" value="1"/>
</dbReference>
<dbReference type="GO" id="GO:0005737">
    <property type="term" value="C:cytoplasm"/>
    <property type="evidence" value="ECO:0007669"/>
    <property type="project" value="UniProtKB-ARBA"/>
</dbReference>
<dbReference type="Pfam" id="PF13774">
    <property type="entry name" value="Longin"/>
    <property type="match status" value="1"/>
</dbReference>
<dbReference type="GeneID" id="112295505"/>
<dbReference type="Proteomes" id="UP000006727">
    <property type="component" value="Chromosome 2"/>
</dbReference>
<keyword evidence="4" id="KW-0653">Protein transport</keyword>
<dbReference type="AlphaFoldDB" id="A9TGQ9"/>
<dbReference type="Gene3D" id="1.20.5.110">
    <property type="match status" value="1"/>
</dbReference>
<dbReference type="PaxDb" id="3218-PP1S226_119V6.1"/>
<keyword evidence="15" id="KW-1185">Reference proteome</keyword>
<dbReference type="GO" id="GO:0016192">
    <property type="term" value="P:vesicle-mediated transport"/>
    <property type="evidence" value="ECO:0007669"/>
    <property type="project" value="InterPro"/>
</dbReference>
<dbReference type="GO" id="GO:0016020">
    <property type="term" value="C:membrane"/>
    <property type="evidence" value="ECO:0007669"/>
    <property type="project" value="InterPro"/>
</dbReference>
<dbReference type="EnsemblPlants" id="Pp3c2_2310V3.1">
    <property type="protein sequence ID" value="PAC:32936730.CDS.1"/>
    <property type="gene ID" value="Pp3c2_2310"/>
</dbReference>
<feature type="domain" description="V-SNARE coiled-coil homology" evidence="12">
    <location>
        <begin position="129"/>
        <end position="189"/>
    </location>
</feature>
<comment type="subcellular location">
    <subcellularLocation>
        <location evidence="8">Endomembrane system</location>
        <topology evidence="8">Single-pass type IV membrane protein</topology>
    </subcellularLocation>
</comment>
<dbReference type="FunFam" id="3.30.450.50:FF:000014">
    <property type="entry name" value="vesicle-associated membrane protein 727"/>
    <property type="match status" value="1"/>
</dbReference>
<evidence type="ECO:0000259" key="11">
    <source>
        <dbReference type="PROSITE" id="PS50859"/>
    </source>
</evidence>
<reference evidence="13 15" key="2">
    <citation type="journal article" date="2018" name="Plant J.">
        <title>The Physcomitrella patens chromosome-scale assembly reveals moss genome structure and evolution.</title>
        <authorList>
            <person name="Lang D."/>
            <person name="Ullrich K.K."/>
            <person name="Murat F."/>
            <person name="Fuchs J."/>
            <person name="Jenkins J."/>
            <person name="Haas F.B."/>
            <person name="Piednoel M."/>
            <person name="Gundlach H."/>
            <person name="Van Bel M."/>
            <person name="Meyberg R."/>
            <person name="Vives C."/>
            <person name="Morata J."/>
            <person name="Symeonidi A."/>
            <person name="Hiss M."/>
            <person name="Muchero W."/>
            <person name="Kamisugi Y."/>
            <person name="Saleh O."/>
            <person name="Blanc G."/>
            <person name="Decker E.L."/>
            <person name="van Gessel N."/>
            <person name="Grimwood J."/>
            <person name="Hayes R.D."/>
            <person name="Graham S.W."/>
            <person name="Gunter L.E."/>
            <person name="McDaniel S.F."/>
            <person name="Hoernstein S.N.W."/>
            <person name="Larsson A."/>
            <person name="Li F.W."/>
            <person name="Perroud P.F."/>
            <person name="Phillips J."/>
            <person name="Ranjan P."/>
            <person name="Rokshar D.S."/>
            <person name="Rothfels C.J."/>
            <person name="Schneider L."/>
            <person name="Shu S."/>
            <person name="Stevenson D.W."/>
            <person name="Thummler F."/>
            <person name="Tillich M."/>
            <person name="Villarreal Aguilar J.C."/>
            <person name="Widiez T."/>
            <person name="Wong G.K."/>
            <person name="Wymore A."/>
            <person name="Zhang Y."/>
            <person name="Zimmer A.D."/>
            <person name="Quatrano R.S."/>
            <person name="Mayer K.F.X."/>
            <person name="Goodstein D."/>
            <person name="Casacuberta J.M."/>
            <person name="Vandepoele K."/>
            <person name="Reski R."/>
            <person name="Cuming A.C."/>
            <person name="Tuskan G.A."/>
            <person name="Maumus F."/>
            <person name="Salse J."/>
            <person name="Schmutz J."/>
            <person name="Rensing S.A."/>
        </authorList>
    </citation>
    <scope>NUCLEOTIDE SEQUENCE [LARGE SCALE GENOMIC DNA]</scope>
    <source>
        <strain evidence="14 15">cv. Gransden 2004</strain>
    </source>
</reference>
<comment type="similarity">
    <text evidence="1">Belongs to the synaptobrevin family.</text>
</comment>
<dbReference type="Gramene" id="Pp3c2_2310V3.2">
    <property type="protein sequence ID" value="PAC:32936731.CDS.1"/>
    <property type="gene ID" value="Pp3c2_2310"/>
</dbReference>
<dbReference type="PRINTS" id="PR00219">
    <property type="entry name" value="SYNAPTOBREVN"/>
</dbReference>
<sequence>MEEGLIYSFVSRGTTVLAEYASVSGNSNRIAAQCLAKLPGGNNKHTYVCDRHTFNFLVEDGFTFLAVADEDFSRQIAFAFLDRVKNDFQHRYQGGRADLAVTYSLNAEFGPRLKEHMDFVAANPEEIKKMSKIKSQVAEVKEIMMVNIEKLLDRNERIDLLVGKTDDLHSNAHVFEKQGNQIRRRAWCAHFKLKLLVLVLIIIVAFIIYLSICRDFICHNPGMPGTTPANVPPAE</sequence>
<keyword evidence="9" id="KW-0175">Coiled coil</keyword>
<evidence type="ECO:0000256" key="3">
    <source>
        <dbReference type="ARBA" id="ARBA00022692"/>
    </source>
</evidence>